<reference evidence="4" key="1">
    <citation type="submission" date="2014-04" db="EMBL/GenBank/DDBJ databases">
        <title>Evolutionary Origins and Diversification of the Mycorrhizal Mutualists.</title>
        <authorList>
            <consortium name="DOE Joint Genome Institute"/>
            <consortium name="Mycorrhizal Genomics Consortium"/>
            <person name="Kohler A."/>
            <person name="Kuo A."/>
            <person name="Nagy L.G."/>
            <person name="Floudas D."/>
            <person name="Copeland A."/>
            <person name="Barry K.W."/>
            <person name="Cichocki N."/>
            <person name="Veneault-Fourrey C."/>
            <person name="LaButti K."/>
            <person name="Lindquist E.A."/>
            <person name="Lipzen A."/>
            <person name="Lundell T."/>
            <person name="Morin E."/>
            <person name="Murat C."/>
            <person name="Riley R."/>
            <person name="Ohm R."/>
            <person name="Sun H."/>
            <person name="Tunlid A."/>
            <person name="Henrissat B."/>
            <person name="Grigoriev I.V."/>
            <person name="Hibbett D.S."/>
            <person name="Martin F."/>
        </authorList>
    </citation>
    <scope>NUCLEOTIDE SEQUENCE [LARGE SCALE GENOMIC DNA]</scope>
    <source>
        <strain evidence="4">FD-334 SS-4</strain>
    </source>
</reference>
<dbReference type="OrthoDB" id="2576496at2759"/>
<gene>
    <name evidence="3" type="ORF">HYPSUDRAFT_48568</name>
</gene>
<evidence type="ECO:0000313" key="3">
    <source>
        <dbReference type="EMBL" id="KJA15247.1"/>
    </source>
</evidence>
<feature type="domain" description="C2H2-type" evidence="2">
    <location>
        <begin position="64"/>
        <end position="90"/>
    </location>
</feature>
<dbReference type="Proteomes" id="UP000054270">
    <property type="component" value="Unassembled WGS sequence"/>
</dbReference>
<keyword evidence="4" id="KW-1185">Reference proteome</keyword>
<dbReference type="OMA" id="CEEISFT"/>
<dbReference type="AlphaFoldDB" id="A0A0D2KKW8"/>
<evidence type="ECO:0000259" key="2">
    <source>
        <dbReference type="SMART" id="SM00355"/>
    </source>
</evidence>
<sequence>MCRTALNSWNAYLQHLVRHCQQIKGSGNFVCRLPRCNIPSGLSISTYNELVNHIQQSHLNRAQLCCPVRGCSSISFSRPALLEIHFRDEHADLINQELPLSSPVLLPTWRPFPPDCSAIPAPLPSSIAPGTALLPPVRGVPCQRLTPTFARHGTLDVPPSSQLSQTSPRKRSQLQAAPSEESIVSATPEIVFADLPRRTLTNIDGDCVVRQKVLLPDLSRPQEILDPARYGYRIPPGSILYHSFVRIHGDAGDDEDDEEEDAPG</sequence>
<dbReference type="SMART" id="SM00355">
    <property type="entry name" value="ZnF_C2H2"/>
    <property type="match status" value="2"/>
</dbReference>
<dbReference type="EMBL" id="KN817650">
    <property type="protein sequence ID" value="KJA15247.1"/>
    <property type="molecule type" value="Genomic_DNA"/>
</dbReference>
<organism evidence="3 4">
    <name type="scientific">Hypholoma sublateritium (strain FD-334 SS-4)</name>
    <dbReference type="NCBI Taxonomy" id="945553"/>
    <lineage>
        <taxon>Eukaryota</taxon>
        <taxon>Fungi</taxon>
        <taxon>Dikarya</taxon>
        <taxon>Basidiomycota</taxon>
        <taxon>Agaricomycotina</taxon>
        <taxon>Agaricomycetes</taxon>
        <taxon>Agaricomycetidae</taxon>
        <taxon>Agaricales</taxon>
        <taxon>Agaricineae</taxon>
        <taxon>Strophariaceae</taxon>
        <taxon>Hypholoma</taxon>
    </lineage>
</organism>
<protein>
    <recommendedName>
        <fullName evidence="2">C2H2-type domain-containing protein</fullName>
    </recommendedName>
</protein>
<evidence type="ECO:0000256" key="1">
    <source>
        <dbReference type="SAM" id="MobiDB-lite"/>
    </source>
</evidence>
<feature type="domain" description="C2H2-type" evidence="2">
    <location>
        <begin position="29"/>
        <end position="58"/>
    </location>
</feature>
<proteinExistence type="predicted"/>
<evidence type="ECO:0000313" key="4">
    <source>
        <dbReference type="Proteomes" id="UP000054270"/>
    </source>
</evidence>
<name>A0A0D2KKW8_HYPSF</name>
<accession>A0A0D2KKW8</accession>
<dbReference type="InterPro" id="IPR013087">
    <property type="entry name" value="Znf_C2H2_type"/>
</dbReference>
<dbReference type="STRING" id="945553.A0A0D2KKW8"/>
<feature type="region of interest" description="Disordered" evidence="1">
    <location>
        <begin position="151"/>
        <end position="181"/>
    </location>
</feature>